<proteinExistence type="predicted"/>
<reference evidence="2" key="1">
    <citation type="submission" date="2023-03" db="EMBL/GenBank/DDBJ databases">
        <title>Actinoallomurus iriomotensis NBRC 103681.</title>
        <authorList>
            <person name="Ichikawa N."/>
            <person name="Sato H."/>
            <person name="Tonouchi N."/>
        </authorList>
    </citation>
    <scope>NUCLEOTIDE SEQUENCE</scope>
    <source>
        <strain evidence="2">NBRC 103681</strain>
    </source>
</reference>
<name>A0A9W6RHM5_9ACTN</name>
<evidence type="ECO:0000313" key="3">
    <source>
        <dbReference type="Proteomes" id="UP001165135"/>
    </source>
</evidence>
<evidence type="ECO:0000256" key="1">
    <source>
        <dbReference type="SAM" id="MobiDB-lite"/>
    </source>
</evidence>
<sequence length="1321" mass="141952">MATSQIVWTPVPNGYANGRLRMSVLIAPRLAGATTLGGHPEWLTWPAVRPAYSVVFGGGPAVPATVSSPAPRLDLWQRLFTKDTPVTALPQPLAATGVPPIRSWPSTSARSMASTEHALALAYSPTAPPTVNDYIPPGEGLAPKDRPYGTVTDIYMSSERRKEAIAAIDAETWSQGYFLGGRLSGFSAAEIDFLLAELFHERGTNAAPGRRAVGDHVRMIQSDDDIDFHAALSSFAQYPVLQRALGLVVDLVVDPAAIGIPVPSDPATLSLQVDWPGGTSYTPVYPAVAATLTKTVFQAKPLGTTMKDGFLTLNTDQYSVVEIEADSAAALLSALSQTIFTRATGEGSPEKRKAAKEPVRPMSGGVPIFTDPGRQPEPLPALRNSGFSVVQVGRAKQLHDRLTASATRTANLARLTDDPFHAEDLTYGVRVDVWDDTSKRWYSLCRRTGTYDVNGTRVSADDEGTVHLAHTQRVDDPTIYLHESVFNWSGYSMVVNRPGSMLETVNGKQVTVGPDSDATGPVKLRTSFRATGLPKLRYGRSYRFRARTVDITGNGPGPADTTTSSSTAAVRYLRFEPVPSPLLLPAAPRTPAESAQVMVIRGNYNAPATGNCQRHVVQPRMSQLMAEQHGLYDVAPSPLNPGGMNTSAYADIVKRDKATLATGGKADPNGWGDVRYYEDPILTVPYITDVLARGVAFHGLPGMGADEVFSVDFDRPLAVGGPWAFRIRLVNGTGKPGYDRLSRVLTVQLPPGRTVDVAYSSRIDDADVDLMGVWNWFVESGMEPGGGLSVQDLRRLAAQGRLWQLTPAGTLTLSHAVVQPMTPPAFAKPVATRRPGDTTARITDTLTIDRASTDHVDVQATWTQPIDDPSDPEPVQRPGSAHVIKLMAPEDAPEGDRLPLNDLHEFHDTIHRQITLSAVGTSRYVEFFRQRAQVTLSGTTPVTLAREGIAEGTLHVTDPGTGRDFGEDHSASSTVTGDYVVDLHAGTVARSGDASAIADGATVAVDFVAGSVTRTNTETQQPVVVNVRSSARPAAPDVAYIVPTFGWQQAAGATTISSTRRGNGLRVYLRRPWYSSGDGEMLGVVLFEGNGDLPANLRQYVTLRGQDPLFASSSTPVAPLMSEFPLALHPRQGYRPAESDILPELTATVAVAPHPVAYDKDRRMWYCDITMAEGAGGKVYSPFLRLALARFQPNSLTDVELSPVVLAQFAQLTPDRTLSIVFDASDAALAHVTVAGTTYTAEPDRRARMTILAQTADRKPVGAVGWKTSAETDLNWSGGQWAGDVRLPGARGSGPMRLVVEEREKPPAGGDRLVYVDAVEI</sequence>
<organism evidence="2 3">
    <name type="scientific">Actinoallomurus iriomotensis</name>
    <dbReference type="NCBI Taxonomy" id="478107"/>
    <lineage>
        <taxon>Bacteria</taxon>
        <taxon>Bacillati</taxon>
        <taxon>Actinomycetota</taxon>
        <taxon>Actinomycetes</taxon>
        <taxon>Streptosporangiales</taxon>
        <taxon>Thermomonosporaceae</taxon>
        <taxon>Actinoallomurus</taxon>
    </lineage>
</organism>
<protein>
    <submittedName>
        <fullName evidence="2">Uncharacterized protein</fullName>
    </submittedName>
</protein>
<gene>
    <name evidence="2" type="ORF">Airi01_031620</name>
</gene>
<dbReference type="RefSeq" id="WP_285621141.1">
    <property type="nucleotide sequence ID" value="NZ_BSTJ01000003.1"/>
</dbReference>
<feature type="compositionally biased region" description="Basic and acidic residues" evidence="1">
    <location>
        <begin position="348"/>
        <end position="359"/>
    </location>
</feature>
<comment type="caution">
    <text evidence="2">The sequence shown here is derived from an EMBL/GenBank/DDBJ whole genome shotgun (WGS) entry which is preliminary data.</text>
</comment>
<dbReference type="EMBL" id="BSTJ01000003">
    <property type="protein sequence ID" value="GLY74895.1"/>
    <property type="molecule type" value="Genomic_DNA"/>
</dbReference>
<feature type="region of interest" description="Disordered" evidence="1">
    <location>
        <begin position="343"/>
        <end position="379"/>
    </location>
</feature>
<dbReference type="Proteomes" id="UP001165135">
    <property type="component" value="Unassembled WGS sequence"/>
</dbReference>
<evidence type="ECO:0000313" key="2">
    <source>
        <dbReference type="EMBL" id="GLY74895.1"/>
    </source>
</evidence>
<accession>A0A9W6RHM5</accession>